<evidence type="ECO:0000256" key="5">
    <source>
        <dbReference type="ARBA" id="ARBA00022692"/>
    </source>
</evidence>
<dbReference type="RefSeq" id="WP_021875213.1">
    <property type="nucleotide sequence ID" value="NZ_CP018624.1"/>
</dbReference>
<dbReference type="Gene3D" id="3.30.300.30">
    <property type="match status" value="1"/>
</dbReference>
<feature type="region of interest" description="Disordered" evidence="10">
    <location>
        <begin position="290"/>
        <end position="341"/>
    </location>
</feature>
<evidence type="ECO:0000256" key="11">
    <source>
        <dbReference type="SAM" id="Phobius"/>
    </source>
</evidence>
<dbReference type="AlphaFoldDB" id="A0ABD4RFG9"/>
<evidence type="ECO:0000256" key="3">
    <source>
        <dbReference type="ARBA" id="ARBA00007971"/>
    </source>
</evidence>
<keyword evidence="8 9" id="KW-0975">Bacterial flagellum</keyword>
<dbReference type="KEGG" id="cchv:BTM20_05035"/>
<name>A0ABD4RFG9_9CLOT</name>
<gene>
    <name evidence="14" type="primary">fliF</name>
    <name evidence="14" type="ORF">K4H94_02990</name>
</gene>
<evidence type="ECO:0000313" key="15">
    <source>
        <dbReference type="Proteomes" id="UP000775179"/>
    </source>
</evidence>
<dbReference type="InterPro" id="IPR006182">
    <property type="entry name" value="FliF_N_dom"/>
</dbReference>
<evidence type="ECO:0000256" key="1">
    <source>
        <dbReference type="ARBA" id="ARBA00004117"/>
    </source>
</evidence>
<keyword evidence="4" id="KW-1003">Cell membrane</keyword>
<evidence type="ECO:0000256" key="7">
    <source>
        <dbReference type="ARBA" id="ARBA00023136"/>
    </source>
</evidence>
<keyword evidence="7 11" id="KW-0472">Membrane</keyword>
<feature type="compositionally biased region" description="Low complexity" evidence="10">
    <location>
        <begin position="316"/>
        <end position="327"/>
    </location>
</feature>
<keyword evidence="5 11" id="KW-0812">Transmembrane</keyword>
<proteinExistence type="inferred from homology"/>
<feature type="transmembrane region" description="Helical" evidence="11">
    <location>
        <begin position="426"/>
        <end position="447"/>
    </location>
</feature>
<evidence type="ECO:0000256" key="10">
    <source>
        <dbReference type="SAM" id="MobiDB-lite"/>
    </source>
</evidence>
<comment type="caution">
    <text evidence="14">The sequence shown here is derived from an EMBL/GenBank/DDBJ whole genome shotgun (WGS) entry which is preliminary data.</text>
</comment>
<keyword evidence="6 11" id="KW-1133">Transmembrane helix</keyword>
<comment type="function">
    <text evidence="9">The M ring may be actively involved in energy transduction.</text>
</comment>
<evidence type="ECO:0000313" key="14">
    <source>
        <dbReference type="EMBL" id="MBX7290015.1"/>
    </source>
</evidence>
<dbReference type="NCBIfam" id="TIGR00206">
    <property type="entry name" value="fliF"/>
    <property type="match status" value="1"/>
</dbReference>
<dbReference type="PRINTS" id="PR01009">
    <property type="entry name" value="FLGMRINGFLIF"/>
</dbReference>
<evidence type="ECO:0000256" key="4">
    <source>
        <dbReference type="ARBA" id="ARBA00022475"/>
    </source>
</evidence>
<reference evidence="14 15" key="1">
    <citation type="submission" date="2021-08" db="EMBL/GenBank/DDBJ databases">
        <title>Genome sequence analysis of Clostridium chauvoei strains of European origin and evaluation of typing options for outbreak investigations.</title>
        <authorList>
            <person name="Abdel-Glil M."/>
            <person name="Thomas P."/>
            <person name="Seyboldt C."/>
        </authorList>
    </citation>
    <scope>NUCLEOTIDE SEQUENCE [LARGE SCALE GENOMIC DNA]</scope>
    <source>
        <strain evidence="14 15">S0260-09</strain>
    </source>
</reference>
<evidence type="ECO:0000259" key="12">
    <source>
        <dbReference type="Pfam" id="PF01514"/>
    </source>
</evidence>
<feature type="domain" description="Flagellar M-ring C-terminal" evidence="13">
    <location>
        <begin position="254"/>
        <end position="399"/>
    </location>
</feature>
<comment type="similarity">
    <text evidence="3 9">Belongs to the FliF family.</text>
</comment>
<evidence type="ECO:0000259" key="13">
    <source>
        <dbReference type="Pfam" id="PF08345"/>
    </source>
</evidence>
<keyword evidence="14" id="KW-0966">Cell projection</keyword>
<dbReference type="GeneID" id="66301222"/>
<dbReference type="PANTHER" id="PTHR30046">
    <property type="entry name" value="FLAGELLAR M-RING PROTEIN"/>
    <property type="match status" value="1"/>
</dbReference>
<comment type="subcellular location">
    <subcellularLocation>
        <location evidence="1 9">Bacterial flagellum basal body</location>
    </subcellularLocation>
    <subcellularLocation>
        <location evidence="2">Cell membrane</location>
        <topology evidence="2">Multi-pass membrane protein</topology>
    </subcellularLocation>
</comment>
<feature type="compositionally biased region" description="Low complexity" evidence="10">
    <location>
        <begin position="297"/>
        <end position="309"/>
    </location>
</feature>
<evidence type="ECO:0000256" key="8">
    <source>
        <dbReference type="ARBA" id="ARBA00023143"/>
    </source>
</evidence>
<dbReference type="InterPro" id="IPR000067">
    <property type="entry name" value="FlgMring_FliF"/>
</dbReference>
<keyword evidence="14" id="KW-0282">Flagellum</keyword>
<evidence type="ECO:0000256" key="6">
    <source>
        <dbReference type="ARBA" id="ARBA00022989"/>
    </source>
</evidence>
<feature type="transmembrane region" description="Helical" evidence="11">
    <location>
        <begin position="21"/>
        <end position="43"/>
    </location>
</feature>
<evidence type="ECO:0000256" key="9">
    <source>
        <dbReference type="PIRNR" id="PIRNR004862"/>
    </source>
</evidence>
<dbReference type="PIRSF" id="PIRSF004862">
    <property type="entry name" value="FliF"/>
    <property type="match status" value="1"/>
</dbReference>
<dbReference type="InterPro" id="IPR045851">
    <property type="entry name" value="AMP-bd_C_sf"/>
</dbReference>
<dbReference type="GO" id="GO:0005886">
    <property type="term" value="C:plasma membrane"/>
    <property type="evidence" value="ECO:0007669"/>
    <property type="project" value="UniProtKB-SubCell"/>
</dbReference>
<protein>
    <recommendedName>
        <fullName evidence="9">Flagellar M-ring protein</fullName>
    </recommendedName>
</protein>
<keyword evidence="14" id="KW-0969">Cilium</keyword>
<sequence>MDKLKESFKNIWNKFKSLSKVIKISIIVAVITVIIAIISMFFYSSSNKYKVLFSNLDANDAQLVTNKLKEQKIDMKIEGDTIMVPKEKVDELRLEMAPELSNGSKGYELMDNSSSFGMTDEEFKLKKLRVQQGELEKTIKSFPQVDNVRVHITPSKDSVFVEDKEPGKAAVYIKLLPGNNLSQEQVKSIVALVSGSTENVPKENIEVIDDKMNLLTKDLNDIESGVASAESVDKQHALEKKYEDELQRSIVSLLEPVIGKNKVKSQVKVDLDFDSKKKTETVIDPNKVIVSQQTIKENNNNGSGDNSESPVDNNMGNTISSGNSKSTSSREEQKTNYEVGKTENTVISAPGEVKRLTASVFVDDNLPPAVQKAIEDSVSTAIGVNQERGDKISVVGMKFDSAAKADAEKEFNSINDMLSKDKKNKMVLYGSILLASILGAIISIIVIRRKKRKKALEEQESLLDIVIDDDSLNDTEMLKPIDFGISNVNTHKEEEIKKYASEKPDQVVEIVKSWLADNER</sequence>
<dbReference type="InterPro" id="IPR043427">
    <property type="entry name" value="YscJ/FliF"/>
</dbReference>
<dbReference type="Pfam" id="PF08345">
    <property type="entry name" value="YscJ_FliF_C"/>
    <property type="match status" value="1"/>
</dbReference>
<dbReference type="InterPro" id="IPR013556">
    <property type="entry name" value="Flag_M-ring_C"/>
</dbReference>
<dbReference type="Pfam" id="PF01514">
    <property type="entry name" value="YscJ_FliF"/>
    <property type="match status" value="1"/>
</dbReference>
<feature type="domain" description="Flagellar M-ring N-terminal" evidence="12">
    <location>
        <begin position="45"/>
        <end position="216"/>
    </location>
</feature>
<dbReference type="Proteomes" id="UP000775179">
    <property type="component" value="Unassembled WGS sequence"/>
</dbReference>
<evidence type="ECO:0000256" key="2">
    <source>
        <dbReference type="ARBA" id="ARBA00004651"/>
    </source>
</evidence>
<dbReference type="EMBL" id="JAIFTX010000005">
    <property type="protein sequence ID" value="MBX7290015.1"/>
    <property type="molecule type" value="Genomic_DNA"/>
</dbReference>
<dbReference type="GO" id="GO:0009425">
    <property type="term" value="C:bacterial-type flagellum basal body"/>
    <property type="evidence" value="ECO:0007669"/>
    <property type="project" value="UniProtKB-SubCell"/>
</dbReference>
<organism evidence="14 15">
    <name type="scientific">Clostridium chauvoei</name>
    <dbReference type="NCBI Taxonomy" id="46867"/>
    <lineage>
        <taxon>Bacteria</taxon>
        <taxon>Bacillati</taxon>
        <taxon>Bacillota</taxon>
        <taxon>Clostridia</taxon>
        <taxon>Eubacteriales</taxon>
        <taxon>Clostridiaceae</taxon>
        <taxon>Clostridium</taxon>
    </lineage>
</organism>
<dbReference type="PANTHER" id="PTHR30046:SF0">
    <property type="entry name" value="FLAGELLAR M-RING PROTEIN"/>
    <property type="match status" value="1"/>
</dbReference>
<accession>A0ABD4RFG9</accession>